<proteinExistence type="predicted"/>
<reference evidence="2" key="1">
    <citation type="submission" date="2021-01" db="EMBL/GenBank/DDBJ databases">
        <authorList>
            <consortium name="Aspergillus chevalieri M1 genome sequencing consortium"/>
            <person name="Kazuki M."/>
            <person name="Futagami T."/>
        </authorList>
    </citation>
    <scope>NUCLEOTIDE SEQUENCE</scope>
    <source>
        <strain evidence="2">M1</strain>
    </source>
</reference>
<accession>A0A7R7VQB3</accession>
<organism evidence="2 3">
    <name type="scientific">Aspergillus chevalieri</name>
    <name type="common">Eurotium chevalieri</name>
    <dbReference type="NCBI Taxonomy" id="182096"/>
    <lineage>
        <taxon>Eukaryota</taxon>
        <taxon>Fungi</taxon>
        <taxon>Dikarya</taxon>
        <taxon>Ascomycota</taxon>
        <taxon>Pezizomycotina</taxon>
        <taxon>Eurotiomycetes</taxon>
        <taxon>Eurotiomycetidae</taxon>
        <taxon>Eurotiales</taxon>
        <taxon>Aspergillaceae</taxon>
        <taxon>Aspergillus</taxon>
        <taxon>Aspergillus subgen. Aspergillus</taxon>
    </lineage>
</organism>
<gene>
    <name evidence="2" type="ORF">ACHE_50073A</name>
</gene>
<dbReference type="GeneID" id="66983233"/>
<keyword evidence="3" id="KW-1185">Reference proteome</keyword>
<evidence type="ECO:0000313" key="2">
    <source>
        <dbReference type="EMBL" id="BCR88875.1"/>
    </source>
</evidence>
<feature type="chain" id="PRO_5030690062" evidence="1">
    <location>
        <begin position="16"/>
        <end position="186"/>
    </location>
</feature>
<dbReference type="EMBL" id="AP024420">
    <property type="protein sequence ID" value="BCR88875.1"/>
    <property type="molecule type" value="Genomic_DNA"/>
</dbReference>
<evidence type="ECO:0000313" key="3">
    <source>
        <dbReference type="Proteomes" id="UP000637239"/>
    </source>
</evidence>
<dbReference type="RefSeq" id="XP_043137397.1">
    <property type="nucleotide sequence ID" value="XM_043279749.1"/>
</dbReference>
<sequence length="186" mass="20131">MKLATLLPILPVALAATDHAFTVEANAQGSEVHGLPFNALFSYFFLGHSPNVTAFVGDDGDALIRPFPFYINTKLYQQQILTKKTIISPLNQKMYIDSAGHLRYTDPSTSLPSNARALHVSHAPNDKGNYTIQDENGAEAGFLACPVDGPGGIASLAWQISVALPDQVLPEGLRECTEFWGRTFGV</sequence>
<name>A0A7R7VQB3_ASPCH</name>
<feature type="signal peptide" evidence="1">
    <location>
        <begin position="1"/>
        <end position="15"/>
    </location>
</feature>
<dbReference type="AlphaFoldDB" id="A0A7R7VQB3"/>
<dbReference type="KEGG" id="ache:ACHE_50073A"/>
<reference evidence="2" key="2">
    <citation type="submission" date="2021-02" db="EMBL/GenBank/DDBJ databases">
        <title>Aspergillus chevalieri M1 genome sequence.</title>
        <authorList>
            <person name="Kadooka C."/>
            <person name="Mori K."/>
            <person name="Futagami T."/>
        </authorList>
    </citation>
    <scope>NUCLEOTIDE SEQUENCE</scope>
    <source>
        <strain evidence="2">M1</strain>
    </source>
</reference>
<protein>
    <submittedName>
        <fullName evidence="2">Uncharacterized protein</fullName>
    </submittedName>
</protein>
<keyword evidence="1" id="KW-0732">Signal</keyword>
<evidence type="ECO:0000256" key="1">
    <source>
        <dbReference type="SAM" id="SignalP"/>
    </source>
</evidence>
<dbReference type="Proteomes" id="UP000637239">
    <property type="component" value="Chromosome 5"/>
</dbReference>